<dbReference type="AlphaFoldDB" id="E4Z6H4"/>
<keyword evidence="1" id="KW-0175">Coiled coil</keyword>
<accession>E4Z6H4</accession>
<sequence>MELPNLEESLSAPIPNSLYKTIALAEENDVELGVKLRMAEKLNEAQKIADSNLSNANENLSECLDERKMLETALEEVTAATAIAKNKERAATKEYRRKSAAFGARSTLEELTAAKMSRLEK</sequence>
<evidence type="ECO:0000313" key="2">
    <source>
        <dbReference type="EMBL" id="CBY43302.1"/>
    </source>
</evidence>
<name>E4Z6H4_OIKDI</name>
<dbReference type="EMBL" id="FN658078">
    <property type="protein sequence ID" value="CBY43302.1"/>
    <property type="molecule type" value="Genomic_DNA"/>
</dbReference>
<feature type="coiled-coil region" evidence="1">
    <location>
        <begin position="39"/>
        <end position="73"/>
    </location>
</feature>
<evidence type="ECO:0000256" key="1">
    <source>
        <dbReference type="SAM" id="Coils"/>
    </source>
</evidence>
<proteinExistence type="predicted"/>
<organism evidence="2">
    <name type="scientific">Oikopleura dioica</name>
    <name type="common">Tunicate</name>
    <dbReference type="NCBI Taxonomy" id="34765"/>
    <lineage>
        <taxon>Eukaryota</taxon>
        <taxon>Metazoa</taxon>
        <taxon>Chordata</taxon>
        <taxon>Tunicata</taxon>
        <taxon>Appendicularia</taxon>
        <taxon>Copelata</taxon>
        <taxon>Oikopleuridae</taxon>
        <taxon>Oikopleura</taxon>
    </lineage>
</organism>
<protein>
    <submittedName>
        <fullName evidence="2">Uncharacterized protein</fullName>
    </submittedName>
</protein>
<dbReference type="Proteomes" id="UP000011014">
    <property type="component" value="Unassembled WGS sequence"/>
</dbReference>
<reference evidence="2" key="1">
    <citation type="journal article" date="2010" name="Science">
        <title>Plasticity of animal genome architecture unmasked by rapid evolution of a pelagic tunicate.</title>
        <authorList>
            <person name="Denoeud F."/>
            <person name="Henriet S."/>
            <person name="Mungpakdee S."/>
            <person name="Aury J.M."/>
            <person name="Da Silva C."/>
            <person name="Brinkmann H."/>
            <person name="Mikhaleva J."/>
            <person name="Olsen L.C."/>
            <person name="Jubin C."/>
            <person name="Canestro C."/>
            <person name="Bouquet J.M."/>
            <person name="Danks G."/>
            <person name="Poulain J."/>
            <person name="Campsteijn C."/>
            <person name="Adamski M."/>
            <person name="Cross I."/>
            <person name="Yadetie F."/>
            <person name="Muffato M."/>
            <person name="Louis A."/>
            <person name="Butcher S."/>
            <person name="Tsagkogeorga G."/>
            <person name="Konrad A."/>
            <person name="Singh S."/>
            <person name="Jensen M.F."/>
            <person name="Cong E.H."/>
            <person name="Eikeseth-Otteraa H."/>
            <person name="Noel B."/>
            <person name="Anthouard V."/>
            <person name="Porcel B.M."/>
            <person name="Kachouri-Lafond R."/>
            <person name="Nishino A."/>
            <person name="Ugolini M."/>
            <person name="Chourrout P."/>
            <person name="Nishida H."/>
            <person name="Aasland R."/>
            <person name="Huzurbazar S."/>
            <person name="Westhof E."/>
            <person name="Delsuc F."/>
            <person name="Lehrach H."/>
            <person name="Reinhardt R."/>
            <person name="Weissenbach J."/>
            <person name="Roy S.W."/>
            <person name="Artiguenave F."/>
            <person name="Postlethwait J.H."/>
            <person name="Manak J.R."/>
            <person name="Thompson E.M."/>
            <person name="Jaillon O."/>
            <person name="Du Pasquier L."/>
            <person name="Boudinot P."/>
            <person name="Liberles D.A."/>
            <person name="Volff J.N."/>
            <person name="Philippe H."/>
            <person name="Lenhard B."/>
            <person name="Roest Crollius H."/>
            <person name="Wincker P."/>
            <person name="Chourrout D."/>
        </authorList>
    </citation>
    <scope>NUCLEOTIDE SEQUENCE [LARGE SCALE GENOMIC DNA]</scope>
</reference>
<gene>
    <name evidence="2" type="ORF">GSOID_T00027884001</name>
</gene>